<evidence type="ECO:0000256" key="5">
    <source>
        <dbReference type="SAM" id="Phobius"/>
    </source>
</evidence>
<comment type="subcellular location">
    <subcellularLocation>
        <location evidence="1">Membrane</location>
    </subcellularLocation>
</comment>
<name>A0A086XUH5_9RHOB</name>
<dbReference type="EMBL" id="JGYG01000023">
    <property type="protein sequence ID" value="KFI25675.1"/>
    <property type="molecule type" value="Genomic_DNA"/>
</dbReference>
<evidence type="ECO:0000313" key="7">
    <source>
        <dbReference type="Proteomes" id="UP000028826"/>
    </source>
</evidence>
<organism evidence="6 7">
    <name type="scientific">Haematobacter massiliensis</name>
    <dbReference type="NCBI Taxonomy" id="195105"/>
    <lineage>
        <taxon>Bacteria</taxon>
        <taxon>Pseudomonadati</taxon>
        <taxon>Pseudomonadota</taxon>
        <taxon>Alphaproteobacteria</taxon>
        <taxon>Rhodobacterales</taxon>
        <taxon>Paracoccaceae</taxon>
        <taxon>Haematobacter</taxon>
    </lineage>
</organism>
<keyword evidence="4 5" id="KW-0472">Membrane</keyword>
<accession>A0A086XUH5</accession>
<dbReference type="OrthoDB" id="7857856at2"/>
<dbReference type="InterPro" id="IPR007792">
    <property type="entry name" value="T4SS_VirB3/TrbD/AvhB"/>
</dbReference>
<protein>
    <submittedName>
        <fullName evidence="6">Transmembrane protein</fullName>
    </submittedName>
</protein>
<keyword evidence="2 5" id="KW-0812">Transmembrane</keyword>
<dbReference type="GO" id="GO:0016020">
    <property type="term" value="C:membrane"/>
    <property type="evidence" value="ECO:0007669"/>
    <property type="project" value="UniProtKB-SubCell"/>
</dbReference>
<evidence type="ECO:0000256" key="4">
    <source>
        <dbReference type="ARBA" id="ARBA00023136"/>
    </source>
</evidence>
<keyword evidence="3 5" id="KW-1133">Transmembrane helix</keyword>
<dbReference type="Pfam" id="PF05101">
    <property type="entry name" value="VirB3"/>
    <property type="match status" value="1"/>
</dbReference>
<evidence type="ECO:0000256" key="1">
    <source>
        <dbReference type="ARBA" id="ARBA00004370"/>
    </source>
</evidence>
<dbReference type="eggNOG" id="COG3702">
    <property type="taxonomic scope" value="Bacteria"/>
</dbReference>
<dbReference type="AlphaFoldDB" id="A0A086XUH5"/>
<gene>
    <name evidence="6" type="ORF">CN97_07835</name>
</gene>
<dbReference type="Proteomes" id="UP000028826">
    <property type="component" value="Unassembled WGS sequence"/>
</dbReference>
<reference evidence="6 7" key="1">
    <citation type="submission" date="2014-03" db="EMBL/GenBank/DDBJ databases">
        <title>Genome of Haematobacter massiliensis CCUG 47968.</title>
        <authorList>
            <person name="Wang D."/>
            <person name="Wang G."/>
        </authorList>
    </citation>
    <scope>NUCLEOTIDE SEQUENCE [LARGE SCALE GENOMIC DNA]</scope>
    <source>
        <strain evidence="6 7">CCUG 47968</strain>
    </source>
</reference>
<evidence type="ECO:0000313" key="6">
    <source>
        <dbReference type="EMBL" id="KFI25675.1"/>
    </source>
</evidence>
<dbReference type="RefSeq" id="WP_035714693.1">
    <property type="nucleotide sequence ID" value="NZ_JGYG01000023.1"/>
</dbReference>
<sequence length="91" mass="9924">MSEPCFKALTRPVSMAGLPITYLALLFGLVVGGFIATLSFLWFLGSAVVGYAALRLVANYDPRIVEIIFTSLARTPLPPSWFKGKGIIYRA</sequence>
<keyword evidence="7" id="KW-1185">Reference proteome</keyword>
<proteinExistence type="predicted"/>
<dbReference type="STRING" id="195105.CN97_07835"/>
<evidence type="ECO:0000256" key="3">
    <source>
        <dbReference type="ARBA" id="ARBA00022989"/>
    </source>
</evidence>
<evidence type="ECO:0000256" key="2">
    <source>
        <dbReference type="ARBA" id="ARBA00022692"/>
    </source>
</evidence>
<feature type="transmembrane region" description="Helical" evidence="5">
    <location>
        <begin position="20"/>
        <end position="53"/>
    </location>
</feature>
<comment type="caution">
    <text evidence="6">The sequence shown here is derived from an EMBL/GenBank/DDBJ whole genome shotgun (WGS) entry which is preliminary data.</text>
</comment>